<dbReference type="EMBL" id="CAWUHC010000013">
    <property type="protein sequence ID" value="CAK7214978.1"/>
    <property type="molecule type" value="Genomic_DNA"/>
</dbReference>
<evidence type="ECO:0000256" key="4">
    <source>
        <dbReference type="ARBA" id="ARBA00023163"/>
    </source>
</evidence>
<keyword evidence="2" id="KW-0862">Zinc</keyword>
<gene>
    <name evidence="6" type="ORF">SBRCBS47491_002333</name>
</gene>
<dbReference type="PANTHER" id="PTHR47660">
    <property type="entry name" value="TRANSCRIPTION FACTOR WITH C2H2 AND ZN(2)-CYS(6) DNA BINDING DOMAIN (EUROFUNG)-RELATED-RELATED"/>
    <property type="match status" value="1"/>
</dbReference>
<evidence type="ECO:0000313" key="6">
    <source>
        <dbReference type="EMBL" id="CAK7214978.1"/>
    </source>
</evidence>
<accession>A0ABP0B5W0</accession>
<dbReference type="PANTHER" id="PTHR47660:SF2">
    <property type="entry name" value="TRANSCRIPTION FACTOR WITH C2H2 AND ZN(2)-CYS(6) DNA BINDING DOMAIN (EUROFUNG)"/>
    <property type="match status" value="1"/>
</dbReference>
<evidence type="ECO:0000313" key="7">
    <source>
        <dbReference type="Proteomes" id="UP001642406"/>
    </source>
</evidence>
<proteinExistence type="predicted"/>
<dbReference type="InterPro" id="IPR014710">
    <property type="entry name" value="RmlC-like_jellyroll"/>
</dbReference>
<keyword evidence="7" id="KW-1185">Reference proteome</keyword>
<comment type="caution">
    <text evidence="6">The sequence shown here is derived from an EMBL/GenBank/DDBJ whole genome shotgun (WGS) entry which is preliminary data.</text>
</comment>
<name>A0ABP0B5W0_9PEZI</name>
<keyword evidence="1" id="KW-0479">Metal-binding</keyword>
<keyword evidence="4" id="KW-0804">Transcription</keyword>
<organism evidence="6 7">
    <name type="scientific">Sporothrix bragantina</name>
    <dbReference type="NCBI Taxonomy" id="671064"/>
    <lineage>
        <taxon>Eukaryota</taxon>
        <taxon>Fungi</taxon>
        <taxon>Dikarya</taxon>
        <taxon>Ascomycota</taxon>
        <taxon>Pezizomycotina</taxon>
        <taxon>Sordariomycetes</taxon>
        <taxon>Sordariomycetidae</taxon>
        <taxon>Ophiostomatales</taxon>
        <taxon>Ophiostomataceae</taxon>
        <taxon>Sporothrix</taxon>
    </lineage>
</organism>
<dbReference type="Proteomes" id="UP001642406">
    <property type="component" value="Unassembled WGS sequence"/>
</dbReference>
<evidence type="ECO:0000256" key="5">
    <source>
        <dbReference type="ARBA" id="ARBA00023242"/>
    </source>
</evidence>
<sequence>MATTDSQTLTKSGLEVMMLNRERAANTFGHSSPLSGAIRAHPSTTSADAINAGVDPSLPLKRWLAFPAVDHCFLMQEGLLKMRLQGAEQWTAVREGQTLVIAAGQAFALEFASRYVRAITFTNGAGVEELVQTAGAPPKKFVLPEKVVPWAETSLHEAAGKLGVKLGEKVLILKQESMIRLVHHVNIHSTQDILITSGQPPLSVAELSLCFPQTRVLWFARSAAGWKEAYFRFHPGVPSSIPISIIDCLADHTRMQNLSNSFYDTGLAQLSVLHGVASQMHLFRHLHIVPSVFGLSGAQPGSGHRESMVPDEGDYRNMFKAYDGLHRLFKLGAGDGGVSCTTETPPTIMLMLDLLLMHFHCSIEQMELLAGREGFAEAKTVYASLQKRWLASRDSRQATWQAGQVLRRARTIPSESINDFHSLALYHASICLCVYSDYKALYV</sequence>
<keyword evidence="5" id="KW-0539">Nucleus</keyword>
<evidence type="ECO:0000256" key="2">
    <source>
        <dbReference type="ARBA" id="ARBA00022833"/>
    </source>
</evidence>
<evidence type="ECO:0000256" key="3">
    <source>
        <dbReference type="ARBA" id="ARBA00023015"/>
    </source>
</evidence>
<protein>
    <submittedName>
        <fullName evidence="6">Uncharacterized protein</fullName>
    </submittedName>
</protein>
<keyword evidence="3" id="KW-0805">Transcription regulation</keyword>
<evidence type="ECO:0000256" key="1">
    <source>
        <dbReference type="ARBA" id="ARBA00022723"/>
    </source>
</evidence>
<dbReference type="Gene3D" id="2.60.120.10">
    <property type="entry name" value="Jelly Rolls"/>
    <property type="match status" value="1"/>
</dbReference>
<reference evidence="6 7" key="1">
    <citation type="submission" date="2024-01" db="EMBL/GenBank/DDBJ databases">
        <authorList>
            <person name="Allen C."/>
            <person name="Tagirdzhanova G."/>
        </authorList>
    </citation>
    <scope>NUCLEOTIDE SEQUENCE [LARGE SCALE GENOMIC DNA]</scope>
</reference>